<evidence type="ECO:0000313" key="3">
    <source>
        <dbReference type="Proteomes" id="UP000001176"/>
    </source>
</evidence>
<evidence type="ECO:0000256" key="1">
    <source>
        <dbReference type="SAM" id="MobiDB-lite"/>
    </source>
</evidence>
<dbReference type="AlphaFoldDB" id="A9HDG5"/>
<feature type="region of interest" description="Disordered" evidence="1">
    <location>
        <begin position="65"/>
        <end position="88"/>
    </location>
</feature>
<keyword evidence="3" id="KW-1185">Reference proteome</keyword>
<dbReference type="KEGG" id="gdi:GDI1155"/>
<proteinExistence type="predicted"/>
<protein>
    <submittedName>
        <fullName evidence="2">Uncharacterized protein</fullName>
    </submittedName>
</protein>
<reference evidence="2 3" key="1">
    <citation type="journal article" date="2009" name="BMC Genomics">
        <title>Complete genome sequence of the sugarcane nitrogen-fixing endophyte Gluconacetobacter diazotrophicus Pal5.</title>
        <authorList>
            <person name="Bertalan M."/>
            <person name="Albano R."/>
            <person name="Padua V."/>
            <person name="Rouws L."/>
            <person name="Rojas C."/>
            <person name="Hemerly A."/>
            <person name="Teixeira K."/>
            <person name="Schwab S."/>
            <person name="Araujo J."/>
            <person name="Oliveira A."/>
            <person name="Franca L."/>
            <person name="Magalhaes V."/>
            <person name="Alqueres S."/>
            <person name="Cardoso A."/>
            <person name="Almeida W."/>
            <person name="Loureiro M.M."/>
            <person name="Nogueira E."/>
            <person name="Cidade D."/>
            <person name="Oliveira D."/>
            <person name="Simao T."/>
            <person name="Macedo J."/>
            <person name="Valadao A."/>
            <person name="Dreschsel M."/>
            <person name="Freitas F."/>
            <person name="Vidal M."/>
            <person name="Guedes H."/>
            <person name="Rodrigues E."/>
            <person name="Meneses C."/>
            <person name="Brioso P."/>
            <person name="Pozzer L."/>
            <person name="Figueiredo D."/>
            <person name="Montano H."/>
            <person name="Junior J."/>
            <person name="Filho G."/>
            <person name="Flores V."/>
            <person name="Ferreira B."/>
            <person name="Branco A."/>
            <person name="Gonzalez P."/>
            <person name="Guillobel H."/>
            <person name="Lemos M."/>
            <person name="Seibel L."/>
            <person name="Macedo J."/>
            <person name="Alves-Ferreira M."/>
            <person name="Sachetto-Martins G."/>
            <person name="Coelho A."/>
            <person name="Santos E."/>
            <person name="Amaral G."/>
            <person name="Neves A."/>
            <person name="Pacheco A.B."/>
            <person name="Carvalho D."/>
            <person name="Lery L."/>
            <person name="Bisch P."/>
            <person name="Rossle S.C."/>
            <person name="Urmenyi T."/>
            <person name="Kruger W.V."/>
            <person name="Martins O."/>
            <person name="Baldani J.I."/>
            <person name="Ferreira P.C."/>
        </authorList>
    </citation>
    <scope>NUCLEOTIDE SEQUENCE [LARGE SCALE GENOMIC DNA]</scope>
    <source>
        <strain evidence="3">ATCC 49037 / DSM 5601 / CCUG 37298 / CIP 103539 / LMG 7603 / PAl5</strain>
    </source>
</reference>
<sequence length="88" mass="9471">MPDGMRNGTRARPVPAAVQGMNYRGDAPVDLVIAFCEAFAPRDTSWPTELTSWPAPRTVLHAVNPPARPSIATTSNAARDRLDAGKRS</sequence>
<evidence type="ECO:0000313" key="2">
    <source>
        <dbReference type="EMBL" id="CAP55098.1"/>
    </source>
</evidence>
<accession>A9HDG5</accession>
<dbReference type="EMBL" id="AM889285">
    <property type="protein sequence ID" value="CAP55098.1"/>
    <property type="molecule type" value="Genomic_DNA"/>
</dbReference>
<feature type="compositionally biased region" description="Basic and acidic residues" evidence="1">
    <location>
        <begin position="78"/>
        <end position="88"/>
    </location>
</feature>
<dbReference type="Proteomes" id="UP000001176">
    <property type="component" value="Chromosome"/>
</dbReference>
<organism evidence="2 3">
    <name type="scientific">Gluconacetobacter diazotrophicus (strain ATCC 49037 / DSM 5601 / CCUG 37298 / CIP 103539 / LMG 7603 / PAl5)</name>
    <dbReference type="NCBI Taxonomy" id="272568"/>
    <lineage>
        <taxon>Bacteria</taxon>
        <taxon>Pseudomonadati</taxon>
        <taxon>Pseudomonadota</taxon>
        <taxon>Alphaproteobacteria</taxon>
        <taxon>Acetobacterales</taxon>
        <taxon>Acetobacteraceae</taxon>
        <taxon>Gluconacetobacter</taxon>
    </lineage>
</organism>
<gene>
    <name evidence="2" type="ordered locus">GDI1155</name>
</gene>
<name>A9HDG5_GLUDA</name>